<gene>
    <name evidence="4" type="ORF">J2Z35_001150</name>
</gene>
<keyword evidence="2" id="KW-0732">Signal</keyword>
<dbReference type="RefSeq" id="WP_209660381.1">
    <property type="nucleotide sequence ID" value="NZ_JAGGLI010000010.1"/>
</dbReference>
<reference evidence="4 5" key="1">
    <citation type="submission" date="2021-03" db="EMBL/GenBank/DDBJ databases">
        <title>Genomic Encyclopedia of Type Strains, Phase IV (KMG-IV): sequencing the most valuable type-strain genomes for metagenomic binning, comparative biology and taxonomic classification.</title>
        <authorList>
            <person name="Goeker M."/>
        </authorList>
    </citation>
    <scope>NUCLEOTIDE SEQUENCE [LARGE SCALE GENOMIC DNA]</scope>
    <source>
        <strain evidence="4 5">DSM 27512</strain>
    </source>
</reference>
<dbReference type="CDD" id="cd06244">
    <property type="entry name" value="M14-like"/>
    <property type="match status" value="1"/>
</dbReference>
<dbReference type="Gene3D" id="3.40.630.10">
    <property type="entry name" value="Zn peptidases"/>
    <property type="match status" value="1"/>
</dbReference>
<accession>A0ABS4KHT7</accession>
<organism evidence="4 5">
    <name type="scientific">Acetoanaerobium pronyense</name>
    <dbReference type="NCBI Taxonomy" id="1482736"/>
    <lineage>
        <taxon>Bacteria</taxon>
        <taxon>Bacillati</taxon>
        <taxon>Bacillota</taxon>
        <taxon>Clostridia</taxon>
        <taxon>Peptostreptococcales</taxon>
        <taxon>Filifactoraceae</taxon>
        <taxon>Acetoanaerobium</taxon>
    </lineage>
</organism>
<evidence type="ECO:0000313" key="5">
    <source>
        <dbReference type="Proteomes" id="UP001314903"/>
    </source>
</evidence>
<feature type="chain" id="PRO_5046309235" description="Peptidase M14 domain-containing protein" evidence="2">
    <location>
        <begin position="26"/>
        <end position="882"/>
    </location>
</feature>
<evidence type="ECO:0000259" key="3">
    <source>
        <dbReference type="PROSITE" id="PS52035"/>
    </source>
</evidence>
<dbReference type="Pfam" id="PF00246">
    <property type="entry name" value="Peptidase_M14"/>
    <property type="match status" value="1"/>
</dbReference>
<feature type="signal peptide" evidence="2">
    <location>
        <begin position="1"/>
        <end position="25"/>
    </location>
</feature>
<comment type="caution">
    <text evidence="4">The sequence shown here is derived from an EMBL/GenBank/DDBJ whole genome shotgun (WGS) entry which is preliminary data.</text>
</comment>
<dbReference type="PROSITE" id="PS52035">
    <property type="entry name" value="PEPTIDASE_M14"/>
    <property type="match status" value="1"/>
</dbReference>
<protein>
    <recommendedName>
        <fullName evidence="3">Peptidase M14 domain-containing protein</fullName>
    </recommendedName>
</protein>
<dbReference type="InterPro" id="IPR000834">
    <property type="entry name" value="Peptidase_M14"/>
</dbReference>
<evidence type="ECO:0000256" key="1">
    <source>
        <dbReference type="PROSITE-ProRule" id="PRU01379"/>
    </source>
</evidence>
<evidence type="ECO:0000313" key="4">
    <source>
        <dbReference type="EMBL" id="MBP2027356.1"/>
    </source>
</evidence>
<dbReference type="EMBL" id="JAGGLI010000010">
    <property type="protein sequence ID" value="MBP2027356.1"/>
    <property type="molecule type" value="Genomic_DNA"/>
</dbReference>
<name>A0ABS4KHT7_9FIRM</name>
<comment type="similarity">
    <text evidence="1">Belongs to the peptidase M14 family.</text>
</comment>
<proteinExistence type="inferred from homology"/>
<sequence>MRKRSIVSLITVFAILLSLITPGFAQQNNGNLPTTTVYMTEESQIEFVANLGQNSKIENVKWYMEDKELSEWKKWSMETGGFTGGDYITFEGDPVIENGQLKANLNFGLLFDTTDLSLRRPYNIRLEYPNHIGLYELKAVDTENNIQASISINLMPYESYMNYDAMVAKVDQIRRNANTDRYVTVEQYGTSVQGRPLQIGIIAKTQEDVSNYLDVTVPMMVNNPQNMINMIESGDGDYKNVIFMNNIHPDEQPMVDVIVGLFEDFAMKDTIEYATTDESGDRLNVSMNMDEILDNFIFIFSFTQNPDGLYANTRANANELDINRDNGYQTQPETKAMSGQISRYNPLIFLDFHGFVGGFLIEPCTPPHDPNYETDLLYDSLLENANRMGRAGVANSKYESYLIPLTDWGTGWDDATSAYTATYAMHHGALGHTIEVPEMNQESYKAGLYAGYAAVHYALEEKDMLAINQLRYFQRGIENIDDRAADEALVNPEGEVVGRLRGDNDNFFPDYYVIPMGLDRQKNNNEAFRMIEYFTRNSVEVSQLLYDIGEFKSGDLVIDMKQAKRGYANHVLYSGMDESGWEEMYAEIVMNFPALRGFDIFEVREDGYFTGRLGDVSWEKAPSSTMEEGEYHLIHNNSVEAIKAVNQIIAQDMPVTIVSLGQGREGFAVSSDAVESLGDDYQLRFEVLSEMPQGRVLNEFKIEAIGSKALKIVLEEMGFTLVDEGGDIIVTDSGSLDPELIGTKPMIAIGGSALSVIAESGKLEGLEVKTTDFYHEGLLHAVMNKSSLNTLGYKSNDYMYSNSGTWIEQIPSGFESLVNVRNSGDFYVSGWWPGNEELSGKSMAAKGRVDGQELTLIAGNVFNKLHTRHLYRWISNSIYNTN</sequence>
<dbReference type="SUPFAM" id="SSF53187">
    <property type="entry name" value="Zn-dependent exopeptidases"/>
    <property type="match status" value="1"/>
</dbReference>
<evidence type="ECO:0000256" key="2">
    <source>
        <dbReference type="SAM" id="SignalP"/>
    </source>
</evidence>
<dbReference type="Proteomes" id="UP001314903">
    <property type="component" value="Unassembled WGS sequence"/>
</dbReference>
<keyword evidence="5" id="KW-1185">Reference proteome</keyword>
<feature type="active site" description="Proton donor/acceptor" evidence="1">
    <location>
        <position position="435"/>
    </location>
</feature>
<feature type="domain" description="Peptidase M14" evidence="3">
    <location>
        <begin position="159"/>
        <end position="462"/>
    </location>
</feature>